<gene>
    <name evidence="5" type="ORF">P167DRAFT_609267</name>
</gene>
<dbReference type="STRING" id="1392247.A0A3N4KB66"/>
<dbReference type="Proteomes" id="UP000277580">
    <property type="component" value="Unassembled WGS sequence"/>
</dbReference>
<feature type="domain" description="Tyrosinase copper-binding" evidence="4">
    <location>
        <begin position="321"/>
        <end position="332"/>
    </location>
</feature>
<reference evidence="5 6" key="1">
    <citation type="journal article" date="2018" name="Nat. Ecol. Evol.">
        <title>Pezizomycetes genomes reveal the molecular basis of ectomycorrhizal truffle lifestyle.</title>
        <authorList>
            <person name="Murat C."/>
            <person name="Payen T."/>
            <person name="Noel B."/>
            <person name="Kuo A."/>
            <person name="Morin E."/>
            <person name="Chen J."/>
            <person name="Kohler A."/>
            <person name="Krizsan K."/>
            <person name="Balestrini R."/>
            <person name="Da Silva C."/>
            <person name="Montanini B."/>
            <person name="Hainaut M."/>
            <person name="Levati E."/>
            <person name="Barry K.W."/>
            <person name="Belfiori B."/>
            <person name="Cichocki N."/>
            <person name="Clum A."/>
            <person name="Dockter R.B."/>
            <person name="Fauchery L."/>
            <person name="Guy J."/>
            <person name="Iotti M."/>
            <person name="Le Tacon F."/>
            <person name="Lindquist E.A."/>
            <person name="Lipzen A."/>
            <person name="Malagnac F."/>
            <person name="Mello A."/>
            <person name="Molinier V."/>
            <person name="Miyauchi S."/>
            <person name="Poulain J."/>
            <person name="Riccioni C."/>
            <person name="Rubini A."/>
            <person name="Sitrit Y."/>
            <person name="Splivallo R."/>
            <person name="Traeger S."/>
            <person name="Wang M."/>
            <person name="Zifcakova L."/>
            <person name="Wipf D."/>
            <person name="Zambonelli A."/>
            <person name="Paolocci F."/>
            <person name="Nowrousian M."/>
            <person name="Ottonello S."/>
            <person name="Baldrian P."/>
            <person name="Spatafora J.W."/>
            <person name="Henrissat B."/>
            <person name="Nagy L.G."/>
            <person name="Aury J.M."/>
            <person name="Wincker P."/>
            <person name="Grigoriev I.V."/>
            <person name="Bonfante P."/>
            <person name="Martin F.M."/>
        </authorList>
    </citation>
    <scope>NUCLEOTIDE SEQUENCE [LARGE SCALE GENOMIC DNA]</scope>
    <source>
        <strain evidence="5 6">CCBAS932</strain>
    </source>
</reference>
<evidence type="ECO:0000259" key="4">
    <source>
        <dbReference type="PROSITE" id="PS00498"/>
    </source>
</evidence>
<name>A0A3N4KB66_9PEZI</name>
<dbReference type="AlphaFoldDB" id="A0A3N4KB66"/>
<keyword evidence="2" id="KW-0186">Copper</keyword>
<proteinExistence type="predicted"/>
<keyword evidence="1" id="KW-0479">Metal-binding</keyword>
<evidence type="ECO:0000256" key="2">
    <source>
        <dbReference type="ARBA" id="ARBA00023008"/>
    </source>
</evidence>
<dbReference type="EMBL" id="ML119176">
    <property type="protein sequence ID" value="RPB07750.1"/>
    <property type="molecule type" value="Genomic_DNA"/>
</dbReference>
<dbReference type="PRINTS" id="PR00092">
    <property type="entry name" value="TYROSINASE"/>
</dbReference>
<keyword evidence="6" id="KW-1185">Reference proteome</keyword>
<evidence type="ECO:0000313" key="6">
    <source>
        <dbReference type="Proteomes" id="UP000277580"/>
    </source>
</evidence>
<dbReference type="PANTHER" id="PTHR11474">
    <property type="entry name" value="TYROSINASE FAMILY MEMBER"/>
    <property type="match status" value="1"/>
</dbReference>
<dbReference type="PROSITE" id="PS00497">
    <property type="entry name" value="TYROSINASE_1"/>
    <property type="match status" value="1"/>
</dbReference>
<dbReference type="PANTHER" id="PTHR11474:SF126">
    <property type="entry name" value="TYROSINASE-LIKE PROTEIN TYR-1-RELATED"/>
    <property type="match status" value="1"/>
</dbReference>
<dbReference type="SUPFAM" id="SSF48056">
    <property type="entry name" value="Di-copper centre-containing domain"/>
    <property type="match status" value="1"/>
</dbReference>
<dbReference type="GO" id="GO:0016491">
    <property type="term" value="F:oxidoreductase activity"/>
    <property type="evidence" value="ECO:0007669"/>
    <property type="project" value="InterPro"/>
</dbReference>
<evidence type="ECO:0000313" key="5">
    <source>
        <dbReference type="EMBL" id="RPB07750.1"/>
    </source>
</evidence>
<sequence>MSPRSIPLHFSRMHPWHNTPLTSSSPHPPTPCNPRQLLSPSHALKHTLFHLSMVLTLIATLLLLLSLSPYSEALDAPYTDPKSKNCSAPLLRKEWRALNVSEQTAYISAIRCLTAQPSALRKLLPGSQSRFDDFQGVHILQMENVHLNGRFLPWHRYFTAVWEGALRGSCGYRGSQPYWDWSLDSKEGSTWAESPVFSNTTGFGGNGPYVPCSEQPYESPCVMNGTGGGCITNGPFANLTLHMGPGGRVERNDHCITRDFHPYVQDWFSEQEVNSTLNEKGFESLWRRIEGIFEVRQLGLHGAGHLGVGGTLADVYSSPGDPLFYLHHANLDRLWWEWQQKDPERRYTDVSSPDMQGREAGRVTLNYELNMEKLAKKVIIEDIMKINDGILCYNYV</sequence>
<accession>A0A3N4KB66</accession>
<dbReference type="Gene3D" id="1.10.1280.10">
    <property type="entry name" value="Di-copper center containing domain from catechol oxidase"/>
    <property type="match status" value="1"/>
</dbReference>
<organism evidence="5 6">
    <name type="scientific">Morchella conica CCBAS932</name>
    <dbReference type="NCBI Taxonomy" id="1392247"/>
    <lineage>
        <taxon>Eukaryota</taxon>
        <taxon>Fungi</taxon>
        <taxon>Dikarya</taxon>
        <taxon>Ascomycota</taxon>
        <taxon>Pezizomycotina</taxon>
        <taxon>Pezizomycetes</taxon>
        <taxon>Pezizales</taxon>
        <taxon>Morchellaceae</taxon>
        <taxon>Morchella</taxon>
    </lineage>
</organism>
<dbReference type="GO" id="GO:0046872">
    <property type="term" value="F:metal ion binding"/>
    <property type="evidence" value="ECO:0007669"/>
    <property type="project" value="UniProtKB-KW"/>
</dbReference>
<dbReference type="OrthoDB" id="6132182at2759"/>
<evidence type="ECO:0000256" key="1">
    <source>
        <dbReference type="ARBA" id="ARBA00022723"/>
    </source>
</evidence>
<dbReference type="PROSITE" id="PS00498">
    <property type="entry name" value="TYROSINASE_2"/>
    <property type="match status" value="1"/>
</dbReference>
<evidence type="ECO:0000259" key="3">
    <source>
        <dbReference type="PROSITE" id="PS00497"/>
    </source>
</evidence>
<dbReference type="InterPro" id="IPR050316">
    <property type="entry name" value="Tyrosinase/Hemocyanin"/>
</dbReference>
<dbReference type="InParanoid" id="A0A3N4KB66"/>
<dbReference type="InterPro" id="IPR002227">
    <property type="entry name" value="Tyrosinase_Cu-bd"/>
</dbReference>
<dbReference type="Pfam" id="PF00264">
    <property type="entry name" value="Tyrosinase"/>
    <property type="match status" value="1"/>
</dbReference>
<dbReference type="InterPro" id="IPR008922">
    <property type="entry name" value="Di-copper_centre_dom_sf"/>
</dbReference>
<protein>
    <submittedName>
        <fullName evidence="5">Di-copper centre-containing protein</fullName>
    </submittedName>
</protein>
<feature type="domain" description="Tyrosinase copper-binding" evidence="3">
    <location>
        <begin position="146"/>
        <end position="163"/>
    </location>
</feature>